<keyword evidence="3" id="KW-1185">Reference proteome</keyword>
<comment type="caution">
    <text evidence="2">The sequence shown here is derived from an EMBL/GenBank/DDBJ whole genome shotgun (WGS) entry which is preliminary data.</text>
</comment>
<organism evidence="2 3">
    <name type="scientific">Catenuloplanes indicus</name>
    <dbReference type="NCBI Taxonomy" id="137267"/>
    <lineage>
        <taxon>Bacteria</taxon>
        <taxon>Bacillati</taxon>
        <taxon>Actinomycetota</taxon>
        <taxon>Actinomycetes</taxon>
        <taxon>Micromonosporales</taxon>
        <taxon>Micromonosporaceae</taxon>
        <taxon>Catenuloplanes</taxon>
    </lineage>
</organism>
<proteinExistence type="predicted"/>
<dbReference type="Proteomes" id="UP001240236">
    <property type="component" value="Unassembled WGS sequence"/>
</dbReference>
<evidence type="ECO:0000313" key="3">
    <source>
        <dbReference type="Proteomes" id="UP001240236"/>
    </source>
</evidence>
<dbReference type="InterPro" id="IPR007278">
    <property type="entry name" value="DUF397"/>
</dbReference>
<dbReference type="Pfam" id="PF04149">
    <property type="entry name" value="DUF397"/>
    <property type="match status" value="1"/>
</dbReference>
<accession>A0AAE4B3B2</accession>
<evidence type="ECO:0000259" key="1">
    <source>
        <dbReference type="Pfam" id="PF04149"/>
    </source>
</evidence>
<sequence>MTAWRKSSRCESHTCVEIATLPGIVLVRDSKDPDGEVLAFEAPAWRAFLAAVHRAGVDPIERAVADWQDHLPGISP</sequence>
<feature type="domain" description="DUF397" evidence="1">
    <location>
        <begin position="3"/>
        <end position="52"/>
    </location>
</feature>
<dbReference type="AlphaFoldDB" id="A0AAE4B3B2"/>
<dbReference type="RefSeq" id="WP_370879362.1">
    <property type="nucleotide sequence ID" value="NZ_JAUSUZ010000001.1"/>
</dbReference>
<dbReference type="EMBL" id="JAUSUZ010000001">
    <property type="protein sequence ID" value="MDQ0371581.1"/>
    <property type="molecule type" value="Genomic_DNA"/>
</dbReference>
<evidence type="ECO:0000313" key="2">
    <source>
        <dbReference type="EMBL" id="MDQ0371581.1"/>
    </source>
</evidence>
<gene>
    <name evidence="2" type="ORF">J2S42_008250</name>
</gene>
<protein>
    <recommendedName>
        <fullName evidence="1">DUF397 domain-containing protein</fullName>
    </recommendedName>
</protein>
<name>A0AAE4B3B2_9ACTN</name>
<reference evidence="2 3" key="1">
    <citation type="submission" date="2023-07" db="EMBL/GenBank/DDBJ databases">
        <title>Sequencing the genomes of 1000 actinobacteria strains.</title>
        <authorList>
            <person name="Klenk H.-P."/>
        </authorList>
    </citation>
    <scope>NUCLEOTIDE SEQUENCE [LARGE SCALE GENOMIC DNA]</scope>
    <source>
        <strain evidence="2 3">DSM 44709</strain>
    </source>
</reference>